<feature type="coiled-coil region" evidence="4">
    <location>
        <begin position="322"/>
        <end position="349"/>
    </location>
</feature>
<dbReference type="GO" id="GO:0005634">
    <property type="term" value="C:nucleus"/>
    <property type="evidence" value="ECO:0007669"/>
    <property type="project" value="TreeGrafter"/>
</dbReference>
<keyword evidence="3" id="KW-0282">Flagellum</keyword>
<keyword evidence="3" id="KW-0966">Cell projection</keyword>
<keyword evidence="3" id="KW-0969">Cilium</keyword>
<protein>
    <recommendedName>
        <fullName evidence="3">Tektin</fullName>
    </recommendedName>
</protein>
<dbReference type="AlphaFoldDB" id="A0A3B4AAM1"/>
<reference evidence="5" key="1">
    <citation type="submission" date="2025-08" db="UniProtKB">
        <authorList>
            <consortium name="Ensembl"/>
        </authorList>
    </citation>
    <scope>IDENTIFICATION</scope>
</reference>
<comment type="subcellular location">
    <subcellularLocation>
        <location evidence="3">Cytoplasm</location>
        <location evidence="3">Cytoskeleton</location>
        <location evidence="3">Cilium axoneme</location>
    </subcellularLocation>
</comment>
<keyword evidence="2" id="KW-0963">Cytoplasm</keyword>
<dbReference type="PANTHER" id="PTHR19960">
    <property type="entry name" value="TEKTIN"/>
    <property type="match status" value="1"/>
</dbReference>
<evidence type="ECO:0000256" key="4">
    <source>
        <dbReference type="SAM" id="Coils"/>
    </source>
</evidence>
<dbReference type="GO" id="GO:0005930">
    <property type="term" value="C:axoneme"/>
    <property type="evidence" value="ECO:0007669"/>
    <property type="project" value="UniProtKB-SubCell"/>
</dbReference>
<name>A0A3B4AAM1_9GOBI</name>
<dbReference type="GO" id="GO:0060271">
    <property type="term" value="P:cilium assembly"/>
    <property type="evidence" value="ECO:0007669"/>
    <property type="project" value="UniProtKB-UniRule"/>
</dbReference>
<dbReference type="GO" id="GO:0060294">
    <property type="term" value="P:cilium movement involved in cell motility"/>
    <property type="evidence" value="ECO:0007669"/>
    <property type="project" value="UniProtKB-UniRule"/>
</dbReference>
<evidence type="ECO:0000256" key="2">
    <source>
        <dbReference type="ARBA" id="ARBA00022490"/>
    </source>
</evidence>
<dbReference type="InterPro" id="IPR048256">
    <property type="entry name" value="Tektin-like"/>
</dbReference>
<reference evidence="5" key="2">
    <citation type="submission" date="2025-09" db="UniProtKB">
        <authorList>
            <consortium name="Ensembl"/>
        </authorList>
    </citation>
    <scope>IDENTIFICATION</scope>
</reference>
<keyword evidence="6" id="KW-1185">Reference proteome</keyword>
<proteinExistence type="inferred from homology"/>
<accession>A0A3B4AAM1</accession>
<evidence type="ECO:0000313" key="5">
    <source>
        <dbReference type="Ensembl" id="ENSPMGP00000013770.1"/>
    </source>
</evidence>
<dbReference type="PANTHER" id="PTHR19960:SF7">
    <property type="entry name" value="TEKTIN"/>
    <property type="match status" value="1"/>
</dbReference>
<dbReference type="Pfam" id="PF03148">
    <property type="entry name" value="Tektin"/>
    <property type="match status" value="1"/>
</dbReference>
<evidence type="ECO:0000256" key="3">
    <source>
        <dbReference type="RuleBase" id="RU367040"/>
    </source>
</evidence>
<comment type="similarity">
    <text evidence="1 3">Belongs to the tektin family.</text>
</comment>
<evidence type="ECO:0000313" key="6">
    <source>
        <dbReference type="Proteomes" id="UP000261520"/>
    </source>
</evidence>
<sequence>MDSAPLMKISDGIACSLNVNVDLSSLPTDVRGTSRHLATRHHELGKWQLLTALSISRVGGEVVELEQLKRNIENKLEERQAYAKFISECVKFKEDFDQFVREDVYAELKKEQHLTNEIISHLRNHIVLLQVQLDSLREIYKHLYTDFQDKSEAIKLIASCVTHSNLQESPQTEPKQQHISYDQWKSECNKLQNTCDNLLKRSTNLRGNVQFTWRNLKNACHLQQLKTSKVMRKQIHDMRKNEEEMWWKLQEAQYEMDDLTKMSQKVSAQMRKCKERASQNANNLNVLNQRQGHELCKDQAHNSLALQMYDLTLIEVRTERMNRQVQTKMEAVRRRILVLQRELEAQRKALQTELKCEDLYQSVVPGNKGKQTKLSLKRTECTFRSRCD</sequence>
<dbReference type="Proteomes" id="UP000261520">
    <property type="component" value="Unplaced"/>
</dbReference>
<dbReference type="InterPro" id="IPR000435">
    <property type="entry name" value="Tektins"/>
</dbReference>
<dbReference type="GO" id="GO:0015630">
    <property type="term" value="C:microtubule cytoskeleton"/>
    <property type="evidence" value="ECO:0007669"/>
    <property type="project" value="UniProtKB-UniRule"/>
</dbReference>
<dbReference type="Ensembl" id="ENSPMGT00000014699.1">
    <property type="protein sequence ID" value="ENSPMGP00000013770.1"/>
    <property type="gene ID" value="ENSPMGG00000011324.1"/>
</dbReference>
<dbReference type="STRING" id="409849.ENSPMGP00000013770"/>
<organism evidence="5 6">
    <name type="scientific">Periophthalmus magnuspinnatus</name>
    <dbReference type="NCBI Taxonomy" id="409849"/>
    <lineage>
        <taxon>Eukaryota</taxon>
        <taxon>Metazoa</taxon>
        <taxon>Chordata</taxon>
        <taxon>Craniata</taxon>
        <taxon>Vertebrata</taxon>
        <taxon>Euteleostomi</taxon>
        <taxon>Actinopterygii</taxon>
        <taxon>Neopterygii</taxon>
        <taxon>Teleostei</taxon>
        <taxon>Neoteleostei</taxon>
        <taxon>Acanthomorphata</taxon>
        <taxon>Gobiaria</taxon>
        <taxon>Gobiiformes</taxon>
        <taxon>Gobioidei</taxon>
        <taxon>Gobiidae</taxon>
        <taxon>Oxudercinae</taxon>
        <taxon>Periophthalmus</taxon>
    </lineage>
</organism>
<evidence type="ECO:0000256" key="1">
    <source>
        <dbReference type="ARBA" id="ARBA00007209"/>
    </source>
</evidence>
<keyword evidence="4" id="KW-0175">Coiled coil</keyword>